<evidence type="ECO:0000313" key="2">
    <source>
        <dbReference type="EMBL" id="KAK7358987.1"/>
    </source>
</evidence>
<dbReference type="EMBL" id="JAYMYQ010000001">
    <property type="protein sequence ID" value="KAK7358987.1"/>
    <property type="molecule type" value="Genomic_DNA"/>
</dbReference>
<evidence type="ECO:0000256" key="1">
    <source>
        <dbReference type="SAM" id="Phobius"/>
    </source>
</evidence>
<accession>A0AAN9MVM5</accession>
<proteinExistence type="predicted"/>
<evidence type="ECO:0000313" key="3">
    <source>
        <dbReference type="Proteomes" id="UP001367508"/>
    </source>
</evidence>
<name>A0AAN9MVM5_CANGL</name>
<sequence length="70" mass="8293">MLLSLYNILLVVIYDSSCQIIHAFYFVRKETLAIKIMIYSLQIKYAVCEVLLLSFLYFECLLCGTLRYRL</sequence>
<keyword evidence="1" id="KW-0812">Transmembrane</keyword>
<feature type="transmembrane region" description="Helical" evidence="1">
    <location>
        <begin position="47"/>
        <end position="68"/>
    </location>
</feature>
<keyword evidence="1" id="KW-1133">Transmembrane helix</keyword>
<dbReference type="Proteomes" id="UP001367508">
    <property type="component" value="Unassembled WGS sequence"/>
</dbReference>
<gene>
    <name evidence="2" type="ORF">VNO77_00930</name>
</gene>
<dbReference type="AlphaFoldDB" id="A0AAN9MVM5"/>
<organism evidence="2 3">
    <name type="scientific">Canavalia gladiata</name>
    <name type="common">Sword bean</name>
    <name type="synonym">Dolichos gladiatus</name>
    <dbReference type="NCBI Taxonomy" id="3824"/>
    <lineage>
        <taxon>Eukaryota</taxon>
        <taxon>Viridiplantae</taxon>
        <taxon>Streptophyta</taxon>
        <taxon>Embryophyta</taxon>
        <taxon>Tracheophyta</taxon>
        <taxon>Spermatophyta</taxon>
        <taxon>Magnoliopsida</taxon>
        <taxon>eudicotyledons</taxon>
        <taxon>Gunneridae</taxon>
        <taxon>Pentapetalae</taxon>
        <taxon>rosids</taxon>
        <taxon>fabids</taxon>
        <taxon>Fabales</taxon>
        <taxon>Fabaceae</taxon>
        <taxon>Papilionoideae</taxon>
        <taxon>50 kb inversion clade</taxon>
        <taxon>NPAAA clade</taxon>
        <taxon>indigoferoid/millettioid clade</taxon>
        <taxon>Phaseoleae</taxon>
        <taxon>Canavalia</taxon>
    </lineage>
</organism>
<keyword evidence="1" id="KW-0472">Membrane</keyword>
<keyword evidence="3" id="KW-1185">Reference proteome</keyword>
<reference evidence="2 3" key="1">
    <citation type="submission" date="2024-01" db="EMBL/GenBank/DDBJ databases">
        <title>The genomes of 5 underutilized Papilionoideae crops provide insights into root nodulation and disease resistanc.</title>
        <authorList>
            <person name="Jiang F."/>
        </authorList>
    </citation>
    <scope>NUCLEOTIDE SEQUENCE [LARGE SCALE GENOMIC DNA]</scope>
    <source>
        <strain evidence="2">LVBAO_FW01</strain>
        <tissue evidence="2">Leaves</tissue>
    </source>
</reference>
<comment type="caution">
    <text evidence="2">The sequence shown here is derived from an EMBL/GenBank/DDBJ whole genome shotgun (WGS) entry which is preliminary data.</text>
</comment>
<feature type="transmembrane region" description="Helical" evidence="1">
    <location>
        <begin position="6"/>
        <end position="27"/>
    </location>
</feature>
<protein>
    <submittedName>
        <fullName evidence="2">Uncharacterized protein</fullName>
    </submittedName>
</protein>